<accession>A0AAF0UJL0</accession>
<dbReference type="AlphaFoldDB" id="A0AAF0UJL0"/>
<feature type="region of interest" description="Disordered" evidence="1">
    <location>
        <begin position="1"/>
        <end position="47"/>
    </location>
</feature>
<feature type="non-terminal residue" evidence="2">
    <location>
        <position position="1"/>
    </location>
</feature>
<feature type="compositionally biased region" description="Basic and acidic residues" evidence="1">
    <location>
        <begin position="24"/>
        <end position="47"/>
    </location>
</feature>
<gene>
    <name evidence="2" type="ORF">MTR67_040320</name>
</gene>
<evidence type="ECO:0000256" key="1">
    <source>
        <dbReference type="SAM" id="MobiDB-lite"/>
    </source>
</evidence>
<evidence type="ECO:0000313" key="3">
    <source>
        <dbReference type="Proteomes" id="UP001234989"/>
    </source>
</evidence>
<name>A0AAF0UJL0_SOLVR</name>
<feature type="compositionally biased region" description="Basic residues" evidence="1">
    <location>
        <begin position="10"/>
        <end position="23"/>
    </location>
</feature>
<sequence>NGGEVLPPKIVRKKRGRKPKLRRKEAEELQKQKQAEVQRQSEKTRQHFETQDLVSEYVSWGYSNQINHDTWDNSQLEESRQKSIGVECIQDGVVVQVIDVVNVSDKGANCVRGAWCAQDEIVDCVRETQCTQDESVDCVRGTRCAQDETVDCVRGDRCAQDESVDCVRGAQRAQDESANYVRGDQCAQDESAHAGLSKKGRIYKKNVMKDYVCEASMKRSRKC</sequence>
<reference evidence="2" key="1">
    <citation type="submission" date="2023-08" db="EMBL/GenBank/DDBJ databases">
        <title>A de novo genome assembly of Solanum verrucosum Schlechtendal, a Mexican diploid species geographically isolated from the other diploid A-genome species in potato relatives.</title>
        <authorList>
            <person name="Hosaka K."/>
        </authorList>
    </citation>
    <scope>NUCLEOTIDE SEQUENCE</scope>
    <source>
        <tissue evidence="2">Young leaves</tissue>
    </source>
</reference>
<dbReference type="Proteomes" id="UP001234989">
    <property type="component" value="Chromosome 9"/>
</dbReference>
<dbReference type="EMBL" id="CP133620">
    <property type="protein sequence ID" value="WMV46935.1"/>
    <property type="molecule type" value="Genomic_DNA"/>
</dbReference>
<evidence type="ECO:0000313" key="2">
    <source>
        <dbReference type="EMBL" id="WMV46935.1"/>
    </source>
</evidence>
<protein>
    <submittedName>
        <fullName evidence="2">Uncharacterized protein</fullName>
    </submittedName>
</protein>
<proteinExistence type="predicted"/>
<keyword evidence="3" id="KW-1185">Reference proteome</keyword>
<organism evidence="2 3">
    <name type="scientific">Solanum verrucosum</name>
    <dbReference type="NCBI Taxonomy" id="315347"/>
    <lineage>
        <taxon>Eukaryota</taxon>
        <taxon>Viridiplantae</taxon>
        <taxon>Streptophyta</taxon>
        <taxon>Embryophyta</taxon>
        <taxon>Tracheophyta</taxon>
        <taxon>Spermatophyta</taxon>
        <taxon>Magnoliopsida</taxon>
        <taxon>eudicotyledons</taxon>
        <taxon>Gunneridae</taxon>
        <taxon>Pentapetalae</taxon>
        <taxon>asterids</taxon>
        <taxon>lamiids</taxon>
        <taxon>Solanales</taxon>
        <taxon>Solanaceae</taxon>
        <taxon>Solanoideae</taxon>
        <taxon>Solaneae</taxon>
        <taxon>Solanum</taxon>
    </lineage>
</organism>